<accession>A0AAD2CV96</accession>
<organism evidence="1 2">
    <name type="scientific">Cylindrotheca closterium</name>
    <dbReference type="NCBI Taxonomy" id="2856"/>
    <lineage>
        <taxon>Eukaryota</taxon>
        <taxon>Sar</taxon>
        <taxon>Stramenopiles</taxon>
        <taxon>Ochrophyta</taxon>
        <taxon>Bacillariophyta</taxon>
        <taxon>Bacillariophyceae</taxon>
        <taxon>Bacillariophycidae</taxon>
        <taxon>Bacillariales</taxon>
        <taxon>Bacillariaceae</taxon>
        <taxon>Cylindrotheca</taxon>
    </lineage>
</organism>
<sequence>MRTASNFLVSTSRRGLAHHLRGLPSAGCQSIKSNAPLLWRQQVVVPPHQAASFSTNEGPSGISGWMESRKERQEKENYMEQMERLSNMEELTLLKYREELDRGLDSWGAKLSFGLTKEIKLAKEVVACINCFIEVLGNDATADDLIEMDRLQRLKVATASNKSMEDIQIMISQVQNMDLMQRTLRKRKAEGKPIPPDSNSMQAAIKKDALSVMSKSQKEMMMKRQMELGRRMARKRR</sequence>
<keyword evidence="2" id="KW-1185">Reference proteome</keyword>
<protein>
    <recommendedName>
        <fullName evidence="3">Signal recognition particle SRP54 subunit M-domain domain-containing protein</fullName>
    </recommendedName>
</protein>
<evidence type="ECO:0008006" key="3">
    <source>
        <dbReference type="Google" id="ProtNLM"/>
    </source>
</evidence>
<evidence type="ECO:0000313" key="1">
    <source>
        <dbReference type="EMBL" id="CAJ1942876.1"/>
    </source>
</evidence>
<name>A0AAD2CV96_9STRA</name>
<gene>
    <name evidence="1" type="ORF">CYCCA115_LOCUS8165</name>
</gene>
<dbReference type="Proteomes" id="UP001295423">
    <property type="component" value="Unassembled WGS sequence"/>
</dbReference>
<reference evidence="1" key="1">
    <citation type="submission" date="2023-08" db="EMBL/GenBank/DDBJ databases">
        <authorList>
            <person name="Audoor S."/>
            <person name="Bilcke G."/>
        </authorList>
    </citation>
    <scope>NUCLEOTIDE SEQUENCE</scope>
</reference>
<comment type="caution">
    <text evidence="1">The sequence shown here is derived from an EMBL/GenBank/DDBJ whole genome shotgun (WGS) entry which is preliminary data.</text>
</comment>
<evidence type="ECO:0000313" key="2">
    <source>
        <dbReference type="Proteomes" id="UP001295423"/>
    </source>
</evidence>
<proteinExistence type="predicted"/>
<dbReference type="AlphaFoldDB" id="A0AAD2CV96"/>
<dbReference type="EMBL" id="CAKOGP040001112">
    <property type="protein sequence ID" value="CAJ1942876.1"/>
    <property type="molecule type" value="Genomic_DNA"/>
</dbReference>